<proteinExistence type="predicted"/>
<protein>
    <submittedName>
        <fullName evidence="1">Uncharacterized protein</fullName>
    </submittedName>
</protein>
<dbReference type="EMBL" id="QAYG01000005">
    <property type="protein sequence ID" value="PTW60175.1"/>
    <property type="molecule type" value="Genomic_DNA"/>
</dbReference>
<comment type="caution">
    <text evidence="1">The sequence shown here is derived from an EMBL/GenBank/DDBJ whole genome shotgun (WGS) entry which is preliminary data.</text>
</comment>
<dbReference type="AlphaFoldDB" id="A0A2T5V8T6"/>
<evidence type="ECO:0000313" key="2">
    <source>
        <dbReference type="Proteomes" id="UP000244081"/>
    </source>
</evidence>
<evidence type="ECO:0000313" key="1">
    <source>
        <dbReference type="EMBL" id="PTW60175.1"/>
    </source>
</evidence>
<keyword evidence="2" id="KW-1185">Reference proteome</keyword>
<accession>A0A2T5V8T6</accession>
<reference evidence="1 2" key="1">
    <citation type="submission" date="2018-04" db="EMBL/GenBank/DDBJ databases">
        <title>Genomic Encyclopedia of Archaeal and Bacterial Type Strains, Phase II (KMG-II): from individual species to whole genera.</title>
        <authorList>
            <person name="Goeker M."/>
        </authorList>
    </citation>
    <scope>NUCLEOTIDE SEQUENCE [LARGE SCALE GENOMIC DNA]</scope>
    <source>
        <strain evidence="1 2">DSM 23382</strain>
    </source>
</reference>
<organism evidence="1 2">
    <name type="scientific">Breoghania corrubedonensis</name>
    <dbReference type="NCBI Taxonomy" id="665038"/>
    <lineage>
        <taxon>Bacteria</taxon>
        <taxon>Pseudomonadati</taxon>
        <taxon>Pseudomonadota</taxon>
        <taxon>Alphaproteobacteria</taxon>
        <taxon>Hyphomicrobiales</taxon>
        <taxon>Stappiaceae</taxon>
        <taxon>Breoghania</taxon>
    </lineage>
</organism>
<sequence>MQHVGVSPTPRCTSDSSGKREQILAHAIQDIAAELRLIDVTDLIFNVLAGKHGNINDLVRSSVELYFKNDTLRYGSAANVDLHWGSTPTVNLDLEFRHNGVWVYFGLSLSALCAGVDMYHIEFLEPAADPDRNTEQLVNALKDARLPAPRAKSREFQ</sequence>
<gene>
    <name evidence="1" type="ORF">C8N35_105178</name>
</gene>
<name>A0A2T5V8T6_9HYPH</name>
<dbReference type="Proteomes" id="UP000244081">
    <property type="component" value="Unassembled WGS sequence"/>
</dbReference>